<dbReference type="InterPro" id="IPR002110">
    <property type="entry name" value="Ankyrin_rpt"/>
</dbReference>
<evidence type="ECO:0000313" key="2">
    <source>
        <dbReference type="EMBL" id="ETR97502.1"/>
    </source>
</evidence>
<protein>
    <submittedName>
        <fullName evidence="2">Uncharacterized protein</fullName>
    </submittedName>
</protein>
<dbReference type="AlphaFoldDB" id="A0A024RXC3"/>
<dbReference type="Gene3D" id="1.25.40.20">
    <property type="entry name" value="Ankyrin repeat-containing domain"/>
    <property type="match status" value="1"/>
</dbReference>
<dbReference type="Pfam" id="PF00023">
    <property type="entry name" value="Ank"/>
    <property type="match status" value="1"/>
</dbReference>
<evidence type="ECO:0000313" key="3">
    <source>
        <dbReference type="Proteomes" id="UP000024376"/>
    </source>
</evidence>
<gene>
    <name evidence="2" type="ORF">M419DRAFT_12646</name>
</gene>
<feature type="repeat" description="ANK" evidence="1">
    <location>
        <begin position="42"/>
        <end position="74"/>
    </location>
</feature>
<accession>A0A024RXC3</accession>
<organism evidence="2 3">
    <name type="scientific">Hypocrea jecorina (strain ATCC 56765 / BCRC 32924 / NRRL 11460 / Rut C-30)</name>
    <name type="common">Trichoderma reesei</name>
    <dbReference type="NCBI Taxonomy" id="1344414"/>
    <lineage>
        <taxon>Eukaryota</taxon>
        <taxon>Fungi</taxon>
        <taxon>Dikarya</taxon>
        <taxon>Ascomycota</taxon>
        <taxon>Pezizomycotina</taxon>
        <taxon>Sordariomycetes</taxon>
        <taxon>Hypocreomycetidae</taxon>
        <taxon>Hypocreales</taxon>
        <taxon>Hypocreaceae</taxon>
        <taxon>Trichoderma</taxon>
    </lineage>
</organism>
<dbReference type="PROSITE" id="PS50088">
    <property type="entry name" value="ANK_REPEAT"/>
    <property type="match status" value="1"/>
</dbReference>
<dbReference type="InterPro" id="IPR036770">
    <property type="entry name" value="Ankyrin_rpt-contain_sf"/>
</dbReference>
<proteinExistence type="predicted"/>
<evidence type="ECO:0000256" key="1">
    <source>
        <dbReference type="PROSITE-ProRule" id="PRU00023"/>
    </source>
</evidence>
<dbReference type="OrthoDB" id="4881893at2759"/>
<sequence length="82" mass="8770">MNAAIVRLCGDTTPGCYMNAVVELAASKLQLGDILKQSPISRRKTALHAAAFPGNAELVMYLSSRGADVDAQDGLTEGKKYW</sequence>
<dbReference type="HOGENOM" id="CLU_2559941_0_0_1"/>
<dbReference type="SUPFAM" id="SSF48403">
    <property type="entry name" value="Ankyrin repeat"/>
    <property type="match status" value="1"/>
</dbReference>
<reference evidence="3" key="1">
    <citation type="journal article" date="2013" name="Ind. Biotechnol.">
        <title>Comparative genomics analysis of Trichoderma reesei strains.</title>
        <authorList>
            <person name="Koike H."/>
            <person name="Aerts A."/>
            <person name="LaButti K."/>
            <person name="Grigoriev I.V."/>
            <person name="Baker S.E."/>
        </authorList>
    </citation>
    <scope>NUCLEOTIDE SEQUENCE [LARGE SCALE GENOMIC DNA]</scope>
    <source>
        <strain evidence="3">ATCC 56765 / BCRC 32924 / NRRL 11460 / Rut C-30</strain>
    </source>
</reference>
<name>A0A024RXC3_HYPJR</name>
<dbReference type="PROSITE" id="PS50297">
    <property type="entry name" value="ANK_REP_REGION"/>
    <property type="match status" value="1"/>
</dbReference>
<dbReference type="EMBL" id="KI911170">
    <property type="protein sequence ID" value="ETR97502.1"/>
    <property type="molecule type" value="Genomic_DNA"/>
</dbReference>
<dbReference type="Proteomes" id="UP000024376">
    <property type="component" value="Unassembled WGS sequence"/>
</dbReference>
<dbReference type="KEGG" id="trr:M419DRAFT_12646"/>
<keyword evidence="1" id="KW-0040">ANK repeat</keyword>